<dbReference type="AlphaFoldDB" id="A0A0F8YLC5"/>
<protein>
    <submittedName>
        <fullName evidence="1">Uncharacterized protein</fullName>
    </submittedName>
</protein>
<evidence type="ECO:0000313" key="1">
    <source>
        <dbReference type="EMBL" id="KKK54954.1"/>
    </source>
</evidence>
<reference evidence="1" key="1">
    <citation type="journal article" date="2015" name="Nature">
        <title>Complex archaea that bridge the gap between prokaryotes and eukaryotes.</title>
        <authorList>
            <person name="Spang A."/>
            <person name="Saw J.H."/>
            <person name="Jorgensen S.L."/>
            <person name="Zaremba-Niedzwiedzka K."/>
            <person name="Martijn J."/>
            <person name="Lind A.E."/>
            <person name="van Eijk R."/>
            <person name="Schleper C."/>
            <person name="Guy L."/>
            <person name="Ettema T.J."/>
        </authorList>
    </citation>
    <scope>NUCLEOTIDE SEQUENCE</scope>
</reference>
<dbReference type="EMBL" id="LAZR01065730">
    <property type="protein sequence ID" value="KKK54954.1"/>
    <property type="molecule type" value="Genomic_DNA"/>
</dbReference>
<sequence length="132" mass="15806">MITEFIMDLHQRAMKIENSLMRDVYVYRILTALRGPDRYHNSDAIALKWLTTARLRAIVFLHIDGFNFALWNKTAFMDVNTMPLNADQVRERDILMEICDPHFRDHIYLAYEGIRELYDYDLKEEVMLPHLK</sequence>
<gene>
    <name evidence="1" type="ORF">LCGC14_3079480</name>
</gene>
<comment type="caution">
    <text evidence="1">The sequence shown here is derived from an EMBL/GenBank/DDBJ whole genome shotgun (WGS) entry which is preliminary data.</text>
</comment>
<name>A0A0F8YLC5_9ZZZZ</name>
<proteinExistence type="predicted"/>
<organism evidence="1">
    <name type="scientific">marine sediment metagenome</name>
    <dbReference type="NCBI Taxonomy" id="412755"/>
    <lineage>
        <taxon>unclassified sequences</taxon>
        <taxon>metagenomes</taxon>
        <taxon>ecological metagenomes</taxon>
    </lineage>
</organism>
<accession>A0A0F8YLC5</accession>